<evidence type="ECO:0000313" key="6">
    <source>
        <dbReference type="EMBL" id="MFC5380017.1"/>
    </source>
</evidence>
<dbReference type="InterPro" id="IPR002677">
    <property type="entry name" value="Ribosomal_bL32"/>
</dbReference>
<dbReference type="NCBIfam" id="TIGR01031">
    <property type="entry name" value="rpmF_bact"/>
    <property type="match status" value="1"/>
</dbReference>
<dbReference type="GO" id="GO:0005840">
    <property type="term" value="C:ribosome"/>
    <property type="evidence" value="ECO:0007669"/>
    <property type="project" value="UniProtKB-KW"/>
</dbReference>
<reference evidence="7" key="1">
    <citation type="journal article" date="2019" name="Int. J. Syst. Evol. Microbiol.">
        <title>The Global Catalogue of Microorganisms (GCM) 10K type strain sequencing project: providing services to taxonomists for standard genome sequencing and annotation.</title>
        <authorList>
            <consortium name="The Broad Institute Genomics Platform"/>
            <consortium name="The Broad Institute Genome Sequencing Center for Infectious Disease"/>
            <person name="Wu L."/>
            <person name="Ma J."/>
        </authorList>
    </citation>
    <scope>NUCLEOTIDE SEQUENCE [LARGE SCALE GENOMIC DNA]</scope>
    <source>
        <strain evidence="7">CCUG 43114</strain>
    </source>
</reference>
<evidence type="ECO:0000256" key="4">
    <source>
        <dbReference type="ARBA" id="ARBA00035178"/>
    </source>
</evidence>
<sequence length="56" mass="6628">MAVPTRRMSRGNTRHRRSTWRAEAPDLVHVRDPDGRTVRVPRRLARAVERGLLRRE</sequence>
<feature type="region of interest" description="Disordered" evidence="5">
    <location>
        <begin position="1"/>
        <end position="22"/>
    </location>
</feature>
<organism evidence="6 7">
    <name type="scientific">Aquipuribacter nitratireducens</name>
    <dbReference type="NCBI Taxonomy" id="650104"/>
    <lineage>
        <taxon>Bacteria</taxon>
        <taxon>Bacillati</taxon>
        <taxon>Actinomycetota</taxon>
        <taxon>Actinomycetes</taxon>
        <taxon>Micrococcales</taxon>
        <taxon>Intrasporangiaceae</taxon>
        <taxon>Aquipuribacter</taxon>
    </lineage>
</organism>
<dbReference type="SUPFAM" id="SSF57829">
    <property type="entry name" value="Zn-binding ribosomal proteins"/>
    <property type="match status" value="1"/>
</dbReference>
<comment type="caution">
    <text evidence="6">The sequence shown here is derived from an EMBL/GenBank/DDBJ whole genome shotgun (WGS) entry which is preliminary data.</text>
</comment>
<comment type="similarity">
    <text evidence="1">Belongs to the bacterial ribosomal protein bL32 family.</text>
</comment>
<evidence type="ECO:0000256" key="3">
    <source>
        <dbReference type="ARBA" id="ARBA00023274"/>
    </source>
</evidence>
<keyword evidence="3" id="KW-0687">Ribonucleoprotein</keyword>
<evidence type="ECO:0000256" key="2">
    <source>
        <dbReference type="ARBA" id="ARBA00022980"/>
    </source>
</evidence>
<dbReference type="Pfam" id="PF01783">
    <property type="entry name" value="Ribosomal_L32p"/>
    <property type="match status" value="1"/>
</dbReference>
<evidence type="ECO:0000256" key="1">
    <source>
        <dbReference type="ARBA" id="ARBA00008560"/>
    </source>
</evidence>
<keyword evidence="2 6" id="KW-0689">Ribosomal protein</keyword>
<name>A0ABW0GKY5_9MICO</name>
<dbReference type="Proteomes" id="UP001596122">
    <property type="component" value="Unassembled WGS sequence"/>
</dbReference>
<dbReference type="InterPro" id="IPR011332">
    <property type="entry name" value="Ribosomal_zn-bd"/>
</dbReference>
<feature type="compositionally biased region" description="Basic residues" evidence="5">
    <location>
        <begin position="7"/>
        <end position="19"/>
    </location>
</feature>
<evidence type="ECO:0000313" key="7">
    <source>
        <dbReference type="Proteomes" id="UP001596122"/>
    </source>
</evidence>
<protein>
    <recommendedName>
        <fullName evidence="4">Large ribosomal subunit protein bL32</fullName>
    </recommendedName>
</protein>
<gene>
    <name evidence="6" type="primary">rpmF</name>
    <name evidence="6" type="ORF">ACFPJ6_04360</name>
</gene>
<accession>A0ABW0GKY5</accession>
<proteinExistence type="inferred from homology"/>
<evidence type="ECO:0000256" key="5">
    <source>
        <dbReference type="SAM" id="MobiDB-lite"/>
    </source>
</evidence>
<keyword evidence="7" id="KW-1185">Reference proteome</keyword>
<dbReference type="EMBL" id="JBHSLD010000004">
    <property type="protein sequence ID" value="MFC5380017.1"/>
    <property type="molecule type" value="Genomic_DNA"/>
</dbReference>
<dbReference type="RefSeq" id="WP_340271411.1">
    <property type="nucleotide sequence ID" value="NZ_JBBEOG010000011.1"/>
</dbReference>